<dbReference type="GO" id="GO:0046872">
    <property type="term" value="F:metal ion binding"/>
    <property type="evidence" value="ECO:0007669"/>
    <property type="project" value="UniProtKB-KW"/>
</dbReference>
<reference evidence="5" key="1">
    <citation type="submission" date="2016-11" db="EMBL/GenBank/DDBJ databases">
        <authorList>
            <person name="Varghese N."/>
            <person name="Submissions S."/>
        </authorList>
    </citation>
    <scope>NUCLEOTIDE SEQUENCE [LARGE SCALE GENOMIC DNA]</scope>
    <source>
        <strain evidence="5">DSM 26910</strain>
    </source>
</reference>
<dbReference type="PANTHER" id="PTHR42970">
    <property type="entry name" value="PECTATE LYASE C-RELATED"/>
    <property type="match status" value="1"/>
</dbReference>
<dbReference type="OrthoDB" id="8737820at2"/>
<dbReference type="InterPro" id="IPR052063">
    <property type="entry name" value="Polysaccharide_Lyase_1"/>
</dbReference>
<keyword evidence="3" id="KW-0732">Signal</keyword>
<dbReference type="Proteomes" id="UP000184164">
    <property type="component" value="Unassembled WGS sequence"/>
</dbReference>
<feature type="chain" id="PRO_5012680125" evidence="3">
    <location>
        <begin position="26"/>
        <end position="570"/>
    </location>
</feature>
<dbReference type="InterPro" id="IPR012334">
    <property type="entry name" value="Pectin_lyas_fold"/>
</dbReference>
<dbReference type="SUPFAM" id="SSF51126">
    <property type="entry name" value="Pectin lyase-like"/>
    <property type="match status" value="1"/>
</dbReference>
<feature type="signal peptide" evidence="3">
    <location>
        <begin position="1"/>
        <end position="25"/>
    </location>
</feature>
<dbReference type="InterPro" id="IPR026444">
    <property type="entry name" value="Secre_tail"/>
</dbReference>
<accession>A0A1M5BW06</accession>
<keyword evidence="2" id="KW-0325">Glycoprotein</keyword>
<dbReference type="STRING" id="1484053.SAMN05444274_105332"/>
<gene>
    <name evidence="4" type="ORF">SAMN05444274_105332</name>
</gene>
<organism evidence="4 5">
    <name type="scientific">Mariniphaga anaerophila</name>
    <dbReference type="NCBI Taxonomy" id="1484053"/>
    <lineage>
        <taxon>Bacteria</taxon>
        <taxon>Pseudomonadati</taxon>
        <taxon>Bacteroidota</taxon>
        <taxon>Bacteroidia</taxon>
        <taxon>Marinilabiliales</taxon>
        <taxon>Prolixibacteraceae</taxon>
        <taxon>Mariniphaga</taxon>
    </lineage>
</organism>
<keyword evidence="5" id="KW-1185">Reference proteome</keyword>
<dbReference type="PANTHER" id="PTHR42970:SF1">
    <property type="entry name" value="PECTATE LYASE C-RELATED"/>
    <property type="match status" value="1"/>
</dbReference>
<name>A0A1M5BW06_9BACT</name>
<dbReference type="InterPro" id="IPR011050">
    <property type="entry name" value="Pectin_lyase_fold/virulence"/>
</dbReference>
<proteinExistence type="predicted"/>
<sequence length="570" mass="62175">MKVPVLLKCFFFIALATGFATPVFAQNSALPAFPGAEGFGKYTEGGRGGRVIYVTTLEDSNSEGSLRYAVNQTGPRIVLFKVSGTIRLKSDLKIRNSRITIAGQTAPGDGITLRDYPVTVQADEVVIRFLRFRMGNVTNQEADALGGRYNKNVIIDHCSMSWSTDECVSFYDNENFTLQWCLLSESLRISVHDKGKHGYGGIWGGANASFHHNLLAHHDSRNPRFCGSRYSNNAENELVDFRNNVIYNWGANSVYGGEGGHYNLVNNYYKAGPATSSNRSRIIQPYADNGSNSQSAGVYGKFFIEGNFVTASSGVTNDNWAGVNMHSSFTSYAPGIVKNDIRSETAYNAGEVTTHPAEQALEKVVAFAGASLARDPVDTRIADETATGTVTYPDGGFGSTNGLVDTQEAVGGWPELSAEQPPADSDNDGMPDDWEVANNLNPYNPDDAQMKSVDGVFPNVEVYLNSLVADIVAAQNEGGISTSSEIKQVPTNDKKEVSIYIDNKIEKLFVVHSNPVREVKVYAVTGQLLISKLYNENSLNVDVRSLKNGVYIVLVRDAENHIFSEKILKL</sequence>
<keyword evidence="1" id="KW-0479">Metal-binding</keyword>
<dbReference type="Gene3D" id="2.160.20.10">
    <property type="entry name" value="Single-stranded right-handed beta-helix, Pectin lyase-like"/>
    <property type="match status" value="1"/>
</dbReference>
<dbReference type="RefSeq" id="WP_139249694.1">
    <property type="nucleotide sequence ID" value="NZ_FQUM01000005.1"/>
</dbReference>
<evidence type="ECO:0000256" key="1">
    <source>
        <dbReference type="ARBA" id="ARBA00022723"/>
    </source>
</evidence>
<evidence type="ECO:0000256" key="2">
    <source>
        <dbReference type="ARBA" id="ARBA00023180"/>
    </source>
</evidence>
<dbReference type="AlphaFoldDB" id="A0A1M5BW06"/>
<dbReference type="EMBL" id="FQUM01000005">
    <property type="protein sequence ID" value="SHF46718.1"/>
    <property type="molecule type" value="Genomic_DNA"/>
</dbReference>
<evidence type="ECO:0000313" key="4">
    <source>
        <dbReference type="EMBL" id="SHF46718.1"/>
    </source>
</evidence>
<protein>
    <submittedName>
        <fullName evidence="4">Por secretion system C-terminal sorting domain-containing protein</fullName>
    </submittedName>
</protein>
<evidence type="ECO:0000256" key="3">
    <source>
        <dbReference type="SAM" id="SignalP"/>
    </source>
</evidence>
<evidence type="ECO:0000313" key="5">
    <source>
        <dbReference type="Proteomes" id="UP000184164"/>
    </source>
</evidence>
<dbReference type="NCBIfam" id="TIGR04183">
    <property type="entry name" value="Por_Secre_tail"/>
    <property type="match status" value="1"/>
</dbReference>